<evidence type="ECO:0000313" key="17">
    <source>
        <dbReference type="Proteomes" id="UP001201873"/>
    </source>
</evidence>
<dbReference type="Pfam" id="PF05698">
    <property type="entry name" value="Trigger_C"/>
    <property type="match status" value="1"/>
</dbReference>
<evidence type="ECO:0000256" key="11">
    <source>
        <dbReference type="HAMAP-Rule" id="MF_00303"/>
    </source>
</evidence>
<dbReference type="InterPro" id="IPR036611">
    <property type="entry name" value="Trigger_fac_ribosome-bd_sf"/>
</dbReference>
<evidence type="ECO:0000256" key="7">
    <source>
        <dbReference type="ARBA" id="ARBA00023186"/>
    </source>
</evidence>
<dbReference type="SUPFAM" id="SSF109998">
    <property type="entry name" value="Triger factor/SurA peptide-binding domain-like"/>
    <property type="match status" value="1"/>
</dbReference>
<dbReference type="RefSeq" id="WP_248824645.1">
    <property type="nucleotide sequence ID" value="NZ_JALKFT010000009.1"/>
</dbReference>
<keyword evidence="8 11" id="KW-0413">Isomerase</keyword>
<feature type="compositionally biased region" description="Acidic residues" evidence="14">
    <location>
        <begin position="442"/>
        <end position="458"/>
    </location>
</feature>
<evidence type="ECO:0000256" key="14">
    <source>
        <dbReference type="SAM" id="MobiDB-lite"/>
    </source>
</evidence>
<feature type="region of interest" description="Disordered" evidence="14">
    <location>
        <begin position="435"/>
        <end position="500"/>
    </location>
</feature>
<dbReference type="InterPro" id="IPR008880">
    <property type="entry name" value="Trigger_fac_C"/>
</dbReference>
<dbReference type="SUPFAM" id="SSF54534">
    <property type="entry name" value="FKBP-like"/>
    <property type="match status" value="1"/>
</dbReference>
<dbReference type="Pfam" id="PF00254">
    <property type="entry name" value="FKBP_C"/>
    <property type="match status" value="1"/>
</dbReference>
<keyword evidence="11" id="KW-0963">Cytoplasm</keyword>
<dbReference type="EC" id="5.2.1.8" evidence="3 11"/>
<gene>
    <name evidence="11 16" type="primary">tig</name>
    <name evidence="16" type="ORF">MXD59_11325</name>
</gene>
<feature type="compositionally biased region" description="Low complexity" evidence="14">
    <location>
        <begin position="459"/>
        <end position="491"/>
    </location>
</feature>
<dbReference type="PIRSF" id="PIRSF003095">
    <property type="entry name" value="Trigger_factor"/>
    <property type="match status" value="1"/>
</dbReference>
<evidence type="ECO:0000256" key="12">
    <source>
        <dbReference type="PROSITE-ProRule" id="PRU00277"/>
    </source>
</evidence>
<proteinExistence type="inferred from homology"/>
<comment type="subcellular location">
    <subcellularLocation>
        <location evidence="11">Cytoplasm</location>
    </subcellularLocation>
    <text evidence="11">About half TF is bound to the ribosome near the polypeptide exit tunnel while the other half is free in the cytoplasm.</text>
</comment>
<keyword evidence="5 11" id="KW-0132">Cell division</keyword>
<dbReference type="InterPro" id="IPR027304">
    <property type="entry name" value="Trigger_fact/SurA_dom_sf"/>
</dbReference>
<evidence type="ECO:0000259" key="15">
    <source>
        <dbReference type="PROSITE" id="PS50059"/>
    </source>
</evidence>
<dbReference type="InterPro" id="IPR046357">
    <property type="entry name" value="PPIase_dom_sf"/>
</dbReference>
<dbReference type="Gene3D" id="3.30.70.1050">
    <property type="entry name" value="Trigger factor ribosome-binding domain"/>
    <property type="match status" value="1"/>
</dbReference>
<dbReference type="PROSITE" id="PS50059">
    <property type="entry name" value="FKBP_PPIASE"/>
    <property type="match status" value="1"/>
</dbReference>
<comment type="caution">
    <text evidence="16">The sequence shown here is derived from an EMBL/GenBank/DDBJ whole genome shotgun (WGS) entry which is preliminary data.</text>
</comment>
<dbReference type="InterPro" id="IPR037041">
    <property type="entry name" value="Trigger_fac_C_sf"/>
</dbReference>
<keyword evidence="17" id="KW-1185">Reference proteome</keyword>
<evidence type="ECO:0000256" key="13">
    <source>
        <dbReference type="RuleBase" id="RU003914"/>
    </source>
</evidence>
<evidence type="ECO:0000313" key="16">
    <source>
        <dbReference type="EMBL" id="MCK9876356.1"/>
    </source>
</evidence>
<evidence type="ECO:0000256" key="4">
    <source>
        <dbReference type="ARBA" id="ARBA00016902"/>
    </source>
</evidence>
<keyword evidence="6 11" id="KW-0697">Rotamase</keyword>
<dbReference type="InterPro" id="IPR008881">
    <property type="entry name" value="Trigger_fac_ribosome-bd_bac"/>
</dbReference>
<sequence length="500" mass="53823">MKATKETLSPTRVKLTVEVPFDELKPSLDATYRKLARQVRVSGFRPGKVPPRILDQRLGRGVILDEAVQEALPQLYSEAVQAEEVDVLSRPEVDITEFADGGQLVFTAEVDVRPELTLPEFSDLSITVDAAEVTDEQIEEQLVGLRDRFAQLTPVERPVQDGDFVSLDLSAQVDGEPVEGAEATGLSYEVGSGNLVAGIDEAIIGAADGESRTFTTELLGGDQVGQSAEVTATVRGVKEKDLPALDDEFATIASEFDTLEELRADVARRLEQTRRAEQVGQAREKLLEALLERVDVPVPDSLLASELEAREHRLTHELEHLGTDRAGYLATLEKSAEEFDAEVRENAGKAIRSQFILDAVIDAESIGIDQGELMEQVIMRAQRSGVQPDVFAQQLAQGEGLQALMADVLRTKALFLLLESVAVVDGEGSRVELALPSRASTEGDEAESDEAEGDEAEGDAPAAEAVEGDESAPSAEAATPAESTSAEPAASKGKVRDRDI</sequence>
<feature type="domain" description="PPIase FKBP-type" evidence="15">
    <location>
        <begin position="162"/>
        <end position="215"/>
    </location>
</feature>
<dbReference type="Proteomes" id="UP001201873">
    <property type="component" value="Unassembled WGS sequence"/>
</dbReference>
<comment type="function">
    <text evidence="11">Involved in protein export. Acts as a chaperone by maintaining the newly synthesized protein in an open conformation. Functions as a peptidyl-prolyl cis-trans isomerase.</text>
</comment>
<evidence type="ECO:0000256" key="6">
    <source>
        <dbReference type="ARBA" id="ARBA00023110"/>
    </source>
</evidence>
<name>A0ABT0JXT2_9ACTN</name>
<evidence type="ECO:0000256" key="3">
    <source>
        <dbReference type="ARBA" id="ARBA00013194"/>
    </source>
</evidence>
<dbReference type="Gene3D" id="3.10.50.40">
    <property type="match status" value="1"/>
</dbReference>
<dbReference type="SUPFAM" id="SSF102735">
    <property type="entry name" value="Trigger factor ribosome-binding domain"/>
    <property type="match status" value="1"/>
</dbReference>
<evidence type="ECO:0000256" key="5">
    <source>
        <dbReference type="ARBA" id="ARBA00022618"/>
    </source>
</evidence>
<comment type="similarity">
    <text evidence="2 11 13">Belongs to the FKBP-type PPIase family. Tig subfamily.</text>
</comment>
<comment type="domain">
    <text evidence="11">Consists of 3 domains; the N-terminus binds the ribosome, the middle domain has PPIase activity, while the C-terminus has intrinsic chaperone activity on its own.</text>
</comment>
<dbReference type="EMBL" id="JALKFT010000009">
    <property type="protein sequence ID" value="MCK9876356.1"/>
    <property type="molecule type" value="Genomic_DNA"/>
</dbReference>
<reference evidence="16 17" key="1">
    <citation type="submission" date="2022-04" db="EMBL/GenBank/DDBJ databases">
        <title>Genome diversity in the genus Frankia.</title>
        <authorList>
            <person name="Carlos-Shanley C."/>
            <person name="Hahn D."/>
        </authorList>
    </citation>
    <scope>NUCLEOTIDE SEQUENCE [LARGE SCALE GENOMIC DNA]</scope>
    <source>
        <strain evidence="16 17">Ag45/Mut15</strain>
    </source>
</reference>
<dbReference type="GO" id="GO:0003755">
    <property type="term" value="F:peptidyl-prolyl cis-trans isomerase activity"/>
    <property type="evidence" value="ECO:0007669"/>
    <property type="project" value="UniProtKB-EC"/>
</dbReference>
<dbReference type="Pfam" id="PF05697">
    <property type="entry name" value="Trigger_N"/>
    <property type="match status" value="1"/>
</dbReference>
<dbReference type="InterPro" id="IPR005215">
    <property type="entry name" value="Trig_fac"/>
</dbReference>
<dbReference type="PANTHER" id="PTHR30560:SF3">
    <property type="entry name" value="TRIGGER FACTOR-LIKE PROTEIN TIG, CHLOROPLASTIC"/>
    <property type="match status" value="1"/>
</dbReference>
<evidence type="ECO:0000256" key="2">
    <source>
        <dbReference type="ARBA" id="ARBA00005464"/>
    </source>
</evidence>
<comment type="catalytic activity">
    <reaction evidence="1 11 12">
        <text>[protein]-peptidylproline (omega=180) = [protein]-peptidylproline (omega=0)</text>
        <dbReference type="Rhea" id="RHEA:16237"/>
        <dbReference type="Rhea" id="RHEA-COMP:10747"/>
        <dbReference type="Rhea" id="RHEA-COMP:10748"/>
        <dbReference type="ChEBI" id="CHEBI:83833"/>
        <dbReference type="ChEBI" id="CHEBI:83834"/>
        <dbReference type="EC" id="5.2.1.8"/>
    </reaction>
</comment>
<dbReference type="HAMAP" id="MF_00303">
    <property type="entry name" value="Trigger_factor_Tig"/>
    <property type="match status" value="1"/>
</dbReference>
<dbReference type="NCBIfam" id="TIGR00115">
    <property type="entry name" value="tig"/>
    <property type="match status" value="1"/>
</dbReference>
<accession>A0ABT0JXT2</accession>
<evidence type="ECO:0000256" key="1">
    <source>
        <dbReference type="ARBA" id="ARBA00000971"/>
    </source>
</evidence>
<keyword evidence="7 11" id="KW-0143">Chaperone</keyword>
<organism evidence="16 17">
    <name type="scientific">Frankia umida</name>
    <dbReference type="NCBI Taxonomy" id="573489"/>
    <lineage>
        <taxon>Bacteria</taxon>
        <taxon>Bacillati</taxon>
        <taxon>Actinomycetota</taxon>
        <taxon>Actinomycetes</taxon>
        <taxon>Frankiales</taxon>
        <taxon>Frankiaceae</taxon>
        <taxon>Frankia</taxon>
    </lineage>
</organism>
<dbReference type="PANTHER" id="PTHR30560">
    <property type="entry name" value="TRIGGER FACTOR CHAPERONE AND PEPTIDYL-PROLYL CIS/TRANS ISOMERASE"/>
    <property type="match status" value="1"/>
</dbReference>
<evidence type="ECO:0000256" key="8">
    <source>
        <dbReference type="ARBA" id="ARBA00023235"/>
    </source>
</evidence>
<keyword evidence="9 11" id="KW-0131">Cell cycle</keyword>
<dbReference type="InterPro" id="IPR001179">
    <property type="entry name" value="PPIase_FKBP_dom"/>
</dbReference>
<protein>
    <recommendedName>
        <fullName evidence="4 11">Trigger factor</fullName>
        <shortName evidence="11">TF</shortName>
        <ecNumber evidence="3 11">5.2.1.8</ecNumber>
    </recommendedName>
    <alternativeName>
        <fullName evidence="10 11">PPIase</fullName>
    </alternativeName>
</protein>
<dbReference type="Gene3D" id="1.10.3120.10">
    <property type="entry name" value="Trigger factor, C-terminal domain"/>
    <property type="match status" value="1"/>
</dbReference>
<evidence type="ECO:0000256" key="10">
    <source>
        <dbReference type="ARBA" id="ARBA00029986"/>
    </source>
</evidence>
<evidence type="ECO:0000256" key="9">
    <source>
        <dbReference type="ARBA" id="ARBA00023306"/>
    </source>
</evidence>